<gene>
    <name evidence="1" type="ORF">AACH28_09525</name>
</gene>
<reference evidence="1" key="1">
    <citation type="submission" date="2024-04" db="EMBL/GenBank/DDBJ databases">
        <title>Complete genome sequence of Sphingobacterium thalpophiium BAA-1094.</title>
        <authorList>
            <person name="Adaikpoh B.I."/>
        </authorList>
    </citation>
    <scope>NUCLEOTIDE SEQUENCE</scope>
    <source>
        <strain evidence="1">BAA-1094</strain>
    </source>
</reference>
<accession>A0ACD5C7C7</accession>
<dbReference type="EMBL" id="CP151087">
    <property type="protein sequence ID" value="WZN57764.1"/>
    <property type="molecule type" value="Genomic_DNA"/>
</dbReference>
<dbReference type="Proteomes" id="UP001485301">
    <property type="component" value="Chromosome"/>
</dbReference>
<sequence length="837" mass="94610">MPKFPHLPLKDSFKGDFKFPQTPRPPHPRTAENRNNNRNHGAFIGGNANSVKERYQNELVGRAQKGLPHLDENIIPVFLQVDPDGFDVEALKGFGIEIIAEEDEGFIIGASVDGFKSLEKKIKQFVEEGKAVNTAQLWDIVLGQNWRVEQILSEELQKRWDQIGDEDILTVDVSIACYLKAPEYPARDREDSDERYEQRIERWRDRYQQYEIEKDDFEFSRHEDVQRFLEVYDAEIISGFVSEVDSFGFSVRLAGTVLKDFVLNYPYVFEVIEKTEIDSPVALEGEGEEWAIDVFPPLEDAPKVCVVDSGIMEGHRLLAPAVLTERSRNFVPDIPDTVADEVVNGGHGTRVAGALLYGNTIPKGMYQPPCYLYNARVLNRDNQLSSRIFPPQLMEDVCDTFGDAHVFNVSINNRVACRTTHMSQWAASLDRLTHEDGHIFVVSAGNIKDESFHPNNPGIKNHRLSGRDYPAYLLENASRIADPAQSLFSITVGSVCLDTYEDDDHKSFGDRDHVSSFSRCGLGMWNSIKPELVEYGGDWVTEKRGDNMVVKDQTCPELIVSKGLGVSRDSIGTSFAAPKVSHILARLVLQFPGKETLFHKALLIQSARLPEHVRNRPSIEDIRHYGYGIPNAERAVENSARRITFTTSGAISPGQANLYSIQIPEALRRQGEDYDILIEVSLCYTAKIRRTRRRINSYLSSWLSWQSAPMGQPFEAFKQEVLKNLEAGGTIEDGGPFDQPTRISWAIDENPNWGIVKGIKRQANANQKDWATVKSYNLPEELSFAIVGHKGWEKDFEEEVPYAFVVSFEVLNGEIPLYELMAQVNVEVEQESQIALF</sequence>
<protein>
    <submittedName>
        <fullName evidence="1">S8 family peptidase</fullName>
    </submittedName>
</protein>
<name>A0ACD5C7C7_9SPHI</name>
<proteinExistence type="predicted"/>
<organism evidence="1 2">
    <name type="scientific">Sphingobacterium thalpophilum</name>
    <dbReference type="NCBI Taxonomy" id="259"/>
    <lineage>
        <taxon>Bacteria</taxon>
        <taxon>Pseudomonadati</taxon>
        <taxon>Bacteroidota</taxon>
        <taxon>Sphingobacteriia</taxon>
        <taxon>Sphingobacteriales</taxon>
        <taxon>Sphingobacteriaceae</taxon>
        <taxon>Sphingobacterium</taxon>
    </lineage>
</organism>
<evidence type="ECO:0000313" key="1">
    <source>
        <dbReference type="EMBL" id="WZN57764.1"/>
    </source>
</evidence>
<evidence type="ECO:0000313" key="2">
    <source>
        <dbReference type="Proteomes" id="UP001485301"/>
    </source>
</evidence>
<keyword evidence="2" id="KW-1185">Reference proteome</keyword>